<dbReference type="GO" id="GO:0022857">
    <property type="term" value="F:transmembrane transporter activity"/>
    <property type="evidence" value="ECO:0007669"/>
    <property type="project" value="InterPro"/>
</dbReference>
<evidence type="ECO:0000313" key="6">
    <source>
        <dbReference type="EMBL" id="ANG61390.1"/>
    </source>
</evidence>
<protein>
    <submittedName>
        <fullName evidence="6">MFS transporter</fullName>
    </submittedName>
</protein>
<evidence type="ECO:0000256" key="2">
    <source>
        <dbReference type="ARBA" id="ARBA00022989"/>
    </source>
</evidence>
<dbReference type="Proteomes" id="UP000078070">
    <property type="component" value="Chromosome"/>
</dbReference>
<keyword evidence="2 4" id="KW-1133">Transmembrane helix</keyword>
<feature type="transmembrane region" description="Helical" evidence="4">
    <location>
        <begin position="308"/>
        <end position="330"/>
    </location>
</feature>
<reference evidence="6 7" key="2">
    <citation type="journal article" date="2018" name="Int. J. Syst. Evol. Microbiol.">
        <title>Marinobacterium aestuarii sp. nov., a benzene-degrading marine bacterium isolated from estuary sediment.</title>
        <authorList>
            <person name="Bae S.S."/>
            <person name="Jung J."/>
            <person name="Chung D."/>
            <person name="Baek K."/>
        </authorList>
    </citation>
    <scope>NUCLEOTIDE SEQUENCE [LARGE SCALE GENOMIC DNA]</scope>
    <source>
        <strain evidence="6 7">ST58-10</strain>
    </source>
</reference>
<feature type="transmembrane region" description="Helical" evidence="4">
    <location>
        <begin position="342"/>
        <end position="362"/>
    </location>
</feature>
<feature type="transmembrane region" description="Helical" evidence="4">
    <location>
        <begin position="109"/>
        <end position="127"/>
    </location>
</feature>
<dbReference type="SUPFAM" id="SSF103473">
    <property type="entry name" value="MFS general substrate transporter"/>
    <property type="match status" value="1"/>
</dbReference>
<feature type="domain" description="Major facilitator superfamily (MFS) profile" evidence="5">
    <location>
        <begin position="15"/>
        <end position="397"/>
    </location>
</feature>
<evidence type="ECO:0000259" key="5">
    <source>
        <dbReference type="PROSITE" id="PS50850"/>
    </source>
</evidence>
<feature type="transmembrane region" description="Helical" evidence="4">
    <location>
        <begin position="218"/>
        <end position="240"/>
    </location>
</feature>
<feature type="transmembrane region" description="Helical" evidence="4">
    <location>
        <begin position="374"/>
        <end position="393"/>
    </location>
</feature>
<dbReference type="NCBIfam" id="NF007256">
    <property type="entry name" value="PRK09705.1"/>
    <property type="match status" value="1"/>
</dbReference>
<feature type="transmembrane region" description="Helical" evidence="4">
    <location>
        <begin position="84"/>
        <end position="103"/>
    </location>
</feature>
<keyword evidence="7" id="KW-1185">Reference proteome</keyword>
<dbReference type="PANTHER" id="PTHR23523:SF1">
    <property type="entry name" value="CYANATE TRANSPORT PROTEIN CYNX"/>
    <property type="match status" value="1"/>
</dbReference>
<reference evidence="7" key="1">
    <citation type="submission" date="2016-05" db="EMBL/GenBank/DDBJ databases">
        <authorList>
            <person name="Baek K."/>
            <person name="Yang S.-J."/>
        </authorList>
    </citation>
    <scope>NUCLEOTIDE SEQUENCE [LARGE SCALE GENOMIC DNA]</scope>
    <source>
        <strain evidence="7">ST58-10</strain>
    </source>
</reference>
<feature type="transmembrane region" description="Helical" evidence="4">
    <location>
        <begin position="139"/>
        <end position="165"/>
    </location>
</feature>
<dbReference type="PANTHER" id="PTHR23523">
    <property type="match status" value="1"/>
</dbReference>
<dbReference type="InterPro" id="IPR011701">
    <property type="entry name" value="MFS"/>
</dbReference>
<evidence type="ECO:0000256" key="1">
    <source>
        <dbReference type="ARBA" id="ARBA00022692"/>
    </source>
</evidence>
<dbReference type="InterPro" id="IPR052524">
    <property type="entry name" value="MFS_Cyanate_Porter"/>
</dbReference>
<dbReference type="InterPro" id="IPR036259">
    <property type="entry name" value="MFS_trans_sf"/>
</dbReference>
<dbReference type="PROSITE" id="PS50850">
    <property type="entry name" value="MFS"/>
    <property type="match status" value="1"/>
</dbReference>
<dbReference type="Pfam" id="PF07690">
    <property type="entry name" value="MFS_1"/>
    <property type="match status" value="1"/>
</dbReference>
<evidence type="ECO:0000313" key="7">
    <source>
        <dbReference type="Proteomes" id="UP000078070"/>
    </source>
</evidence>
<feature type="transmembrane region" description="Helical" evidence="4">
    <location>
        <begin position="252"/>
        <end position="271"/>
    </location>
</feature>
<feature type="transmembrane region" description="Helical" evidence="4">
    <location>
        <begin position="15"/>
        <end position="34"/>
    </location>
</feature>
<dbReference type="STRING" id="1821621.A8C75_02180"/>
<feature type="transmembrane region" description="Helical" evidence="4">
    <location>
        <begin position="171"/>
        <end position="191"/>
    </location>
</feature>
<keyword evidence="3 4" id="KW-0472">Membrane</keyword>
<dbReference type="Gene3D" id="1.20.1250.20">
    <property type="entry name" value="MFS general substrate transporter like domains"/>
    <property type="match status" value="1"/>
</dbReference>
<evidence type="ECO:0000256" key="4">
    <source>
        <dbReference type="SAM" id="Phobius"/>
    </source>
</evidence>
<keyword evidence="1 4" id="KW-0812">Transmembrane</keyword>
<evidence type="ECO:0000256" key="3">
    <source>
        <dbReference type="ARBA" id="ARBA00023136"/>
    </source>
</evidence>
<name>A0A1A9EUH6_9GAMM</name>
<gene>
    <name evidence="6" type="ORF">A8C75_02180</name>
</gene>
<feature type="transmembrane region" description="Helical" evidence="4">
    <location>
        <begin position="54"/>
        <end position="77"/>
    </location>
</feature>
<dbReference type="EMBL" id="CP015839">
    <property type="protein sequence ID" value="ANG61390.1"/>
    <property type="molecule type" value="Genomic_DNA"/>
</dbReference>
<dbReference type="AlphaFoldDB" id="A0A1A9EUH6"/>
<dbReference type="InterPro" id="IPR020846">
    <property type="entry name" value="MFS_dom"/>
</dbReference>
<sequence length="406" mass="41768">MAADATAAPVVGHSAGLWGFALLLLVGLNLRPFLTSVGPVLNTLQADTGMGHGMAAILTTLPFVMMGLLALAGAALAQRFGEQRTLLCALLLLALGCGARLLADSATSLILTAILAGTGVATVQALMPGVCKRWFAGRIALAMGLYSAALVGGGALGALVSPALVTLTADWRPGLAIWALPALLAWGLWLWRAPESSAAADPASEAVSVRACFGRRRAWLLALYFGLANSGYASLVAWLPSFYVDQGVDAQSAGSLLAWMALFQAAAALLMPLSVRGSLDRRVGLYVVMLLQLLGFAGFALAPQVAPLLWVALAGFGLGGCFSLCLIVSLDHLPGARAAGALAAFVQGIGFLITAVGPWLVGALRDGGGDFTDAWWLHGAIAFGMLLVSVRFNPAGYGRSMTRLGA</sequence>
<dbReference type="OrthoDB" id="5758872at2"/>
<proteinExistence type="predicted"/>
<organism evidence="6 7">
    <name type="scientific">Marinobacterium aestuarii</name>
    <dbReference type="NCBI Taxonomy" id="1821621"/>
    <lineage>
        <taxon>Bacteria</taxon>
        <taxon>Pseudomonadati</taxon>
        <taxon>Pseudomonadota</taxon>
        <taxon>Gammaproteobacteria</taxon>
        <taxon>Oceanospirillales</taxon>
        <taxon>Oceanospirillaceae</taxon>
        <taxon>Marinobacterium</taxon>
    </lineage>
</organism>
<accession>A0A1A9EUH6</accession>
<feature type="transmembrane region" description="Helical" evidence="4">
    <location>
        <begin position="283"/>
        <end position="302"/>
    </location>
</feature>
<dbReference type="KEGG" id="mars:A8C75_02180"/>